<proteinExistence type="predicted"/>
<comment type="caution">
    <text evidence="1">The sequence shown here is derived from an EMBL/GenBank/DDBJ whole genome shotgun (WGS) entry which is preliminary data.</text>
</comment>
<name>E6QML8_9ZZZZ</name>
<gene>
    <name evidence="1" type="ORF">CARN6_1963</name>
</gene>
<accession>E6QML8</accession>
<dbReference type="AlphaFoldDB" id="E6QML8"/>
<dbReference type="EMBL" id="CABQ01000228">
    <property type="protein sequence ID" value="CBI08489.1"/>
    <property type="molecule type" value="Genomic_DNA"/>
</dbReference>
<sequence length="262" mass="30072">MPANQQNTQVEATSYLLVMTATVTPAPQAGVRRADPVQRLEDYQRTLRFWLHYPHRVAANILLLENSGADLNSLRRIVETENSLEKSVEILSIPGNRIPDGLNYGYTEMELLDEGLTRSKLRQSTTHMVKTTGRLTFPALGRAIDLVRGPFELMVDCRKLGFPRRGYDASVQLFVCSHEFYDEHLRHARRFLNTTDVRLLEHLIYRQVIGSKGQPGIHLRFPCNIDPVGYSGFKAQSYRTTGQRLDQAVRGILRRVAPWYWY</sequence>
<protein>
    <submittedName>
        <fullName evidence="1">Uncharacterized protein</fullName>
    </submittedName>
</protein>
<evidence type="ECO:0000313" key="1">
    <source>
        <dbReference type="EMBL" id="CBI08489.1"/>
    </source>
</evidence>
<organism evidence="1">
    <name type="scientific">mine drainage metagenome</name>
    <dbReference type="NCBI Taxonomy" id="410659"/>
    <lineage>
        <taxon>unclassified sequences</taxon>
        <taxon>metagenomes</taxon>
        <taxon>ecological metagenomes</taxon>
    </lineage>
</organism>
<reference evidence="1" key="1">
    <citation type="submission" date="2009-10" db="EMBL/GenBank/DDBJ databases">
        <title>Diversity of trophic interactions inside an arsenic-rich microbial ecosystem.</title>
        <authorList>
            <person name="Bertin P.N."/>
            <person name="Heinrich-Salmeron A."/>
            <person name="Pelletier E."/>
            <person name="Goulhen-Chollet F."/>
            <person name="Arsene-Ploetze F."/>
            <person name="Gallien S."/>
            <person name="Calteau A."/>
            <person name="Vallenet D."/>
            <person name="Casiot C."/>
            <person name="Chane-Woon-Ming B."/>
            <person name="Giloteaux L."/>
            <person name="Barakat M."/>
            <person name="Bonnefoy V."/>
            <person name="Bruneel O."/>
            <person name="Chandler M."/>
            <person name="Cleiss J."/>
            <person name="Duran R."/>
            <person name="Elbaz-Poulichet F."/>
            <person name="Fonknechten N."/>
            <person name="Lauga B."/>
            <person name="Mornico D."/>
            <person name="Ortet P."/>
            <person name="Schaeffer C."/>
            <person name="Siguier P."/>
            <person name="Alexander Thil Smith A."/>
            <person name="Van Dorsselaer A."/>
            <person name="Weissenbach J."/>
            <person name="Medigue C."/>
            <person name="Le Paslier D."/>
        </authorList>
    </citation>
    <scope>NUCLEOTIDE SEQUENCE</scope>
</reference>